<evidence type="ECO:0000256" key="12">
    <source>
        <dbReference type="ARBA" id="ARBA00023136"/>
    </source>
</evidence>
<dbReference type="GeneID" id="109268732"/>
<dbReference type="Gene3D" id="2.60.40.150">
    <property type="entry name" value="C2 domain"/>
    <property type="match status" value="1"/>
</dbReference>
<keyword evidence="7" id="KW-0963">Cytoplasm</keyword>
<dbReference type="GO" id="GO:0010828">
    <property type="term" value="P:positive regulation of D-glucose transmembrane transport"/>
    <property type="evidence" value="ECO:0007669"/>
    <property type="project" value="TreeGrafter"/>
</dbReference>
<dbReference type="GO" id="GO:0005544">
    <property type="term" value="F:calcium-dependent phospholipid binding"/>
    <property type="evidence" value="ECO:0007669"/>
    <property type="project" value="InterPro"/>
</dbReference>
<dbReference type="GO" id="GO:0030659">
    <property type="term" value="C:cytoplasmic vesicle membrane"/>
    <property type="evidence" value="ECO:0007669"/>
    <property type="project" value="UniProtKB-SubCell"/>
</dbReference>
<dbReference type="GO" id="GO:0005509">
    <property type="term" value="F:calcium ion binding"/>
    <property type="evidence" value="ECO:0007669"/>
    <property type="project" value="UniProtKB-ARBA"/>
</dbReference>
<accession>A0A9W2UYP0</accession>
<dbReference type="CTD" id="9847"/>
<dbReference type="Pfam" id="PF23028">
    <property type="entry name" value="YbjQ_3"/>
    <property type="match status" value="1"/>
</dbReference>
<dbReference type="RefSeq" id="XP_053751458.1">
    <property type="nucleotide sequence ID" value="XM_053895483.1"/>
</dbReference>
<dbReference type="PROSITE" id="PS50004">
    <property type="entry name" value="C2"/>
    <property type="match status" value="1"/>
</dbReference>
<evidence type="ECO:0000256" key="15">
    <source>
        <dbReference type="ARBA" id="ARBA00054259"/>
    </source>
</evidence>
<evidence type="ECO:0000256" key="1">
    <source>
        <dbReference type="ARBA" id="ARBA00004156"/>
    </source>
</evidence>
<dbReference type="GO" id="GO:0001726">
    <property type="term" value="C:ruffle"/>
    <property type="evidence" value="ECO:0007669"/>
    <property type="project" value="UniProtKB-SubCell"/>
</dbReference>
<keyword evidence="6" id="KW-1003">Cell membrane</keyword>
<comment type="function">
    <text evidence="15">Required for insulin-stimulated glucose transport and glucose transporter SLC2A4/GLUT4 translocation from intracellular glucose storage vesicle (GSV) to the plasma membrane (PM) in adipocytes. Binds phospholipid membranes in a calcium-dependent manner and is necessary for the optimal membrane fusion between SLC2A4/GLUT4 GSV and the PM.</text>
</comment>
<keyword evidence="12" id="KW-0472">Membrane</keyword>
<feature type="region of interest" description="Disordered" evidence="17">
    <location>
        <begin position="652"/>
        <end position="682"/>
    </location>
</feature>
<dbReference type="SUPFAM" id="SSF49562">
    <property type="entry name" value="C2 domain (Calcium/lipid-binding domain, CaLB)"/>
    <property type="match status" value="1"/>
</dbReference>
<dbReference type="GO" id="GO:0005886">
    <property type="term" value="C:plasma membrane"/>
    <property type="evidence" value="ECO:0007669"/>
    <property type="project" value="UniProtKB-SubCell"/>
</dbReference>
<dbReference type="AlphaFoldDB" id="A0A9W2UYP0"/>
<comment type="subcellular location">
    <subcellularLocation>
        <location evidence="2">Cell membrane</location>
    </subcellularLocation>
    <subcellularLocation>
        <location evidence="3">Cell projection</location>
        <location evidence="3">Ruffle</location>
    </subcellularLocation>
    <subcellularLocation>
        <location evidence="4">Cytoplasm</location>
        <location evidence="4">Cell cortex</location>
    </subcellularLocation>
    <subcellularLocation>
        <location evidence="1">Cytoplasmic vesicle membrane</location>
    </subcellularLocation>
</comment>
<evidence type="ECO:0000313" key="20">
    <source>
        <dbReference type="RefSeq" id="XP_053751458.1"/>
    </source>
</evidence>
<keyword evidence="5" id="KW-0813">Transport</keyword>
<dbReference type="InterPro" id="IPR038983">
    <property type="entry name" value="C2CD5"/>
</dbReference>
<evidence type="ECO:0000256" key="13">
    <source>
        <dbReference type="ARBA" id="ARBA00023273"/>
    </source>
</evidence>
<keyword evidence="10" id="KW-0653">Protein transport</keyword>
<sequence length="1013" mass="111806">MPGKLKVKIVAGRHLPVMDRASDLTDAFVEVKFGNTTFKTDVYLKSLNPQWNSEWFKFEVDDEDLQDEPLQITVLDHDTYSANDAIGKVYIDIDPLLYSEAATVISGWFPIYDTIHGIRGEINVVVKVDLFNDLNRFRQSSCGVKFFCTTSIPKCYRAVIIHGFVEELVVNEDPEYQWIDRIRTPRASNEARQRLISLMSGELQRKIGLKVLEMRGNAVVGYLQCFDLEGESGLVVRAIGTACTLDKLSSPAAFLPACNSPSKEMKESPLVHPPSHGCRSTHNSPIHTATGSRLTQNFSVSVPTLIYTGMGSGSAGKEGGPFKALLRQQTQSALEQREFPFFTLTAFPPGFLVHVGGVVSARSVKLLDRIHNPAFVGIMGNTRSYKLLDWNSFNSDEPETRDAWWAEIRQEIKSHAKALGCHAVVGYSESTSICEEVCILSASGTAAVLNPRFLQDGTVEGCLEQRLEENLPVGCGFCHIPYDELNMPFPAHLTYCYNCRKQKVPDVLFTTIDLPTDATVIGKGCLIQARLCRLKKKAQAEANATAISNLLPFMEYEVHTQLMNKLKLKGMNALFGLRIQITVGENMLMGLASATGVYLAALPTPGGIQIAGKTPNDGSYEQHISHMQKKINDTIAKNKELYEINPPEISEEIIGSPIPEPRQRSRLLRSQSESSDEVTELDLSHGKKDAFVLEIDDTDAMEDVHSLLTDVPPPSGFYSCNTEIMPGINNWTSEIQMFTSVRVIRLSSLNLTNQALNKNFNDLCENLLKSLYFKLRSMIPCCLCHVNFTVSLPEDELIQVTVTAVAITFDKNQALQTTKTHVEKSLQRASTDNEELLQFPLELCSDSLPSHPFPPAKAVTVEKASPMGEGNFRNRSAPPCANSTVGVVKMTPLSFIPGAKITKYLGIINMFFIRETTSLREEGGVSGFLHAFIAEVFAMVRAHVAALGGNAVVSYIMKQCVFMENPNKNQAQCLINVSGDAVVFVRESELEVVSTQQPTANCQPSCTGGEVTT</sequence>
<keyword evidence="14" id="KW-0968">Cytoplasmic vesicle</keyword>
<dbReference type="GO" id="GO:0031340">
    <property type="term" value="P:positive regulation of vesicle fusion"/>
    <property type="evidence" value="ECO:0007669"/>
    <property type="project" value="UniProtKB-ARBA"/>
</dbReference>
<dbReference type="Pfam" id="PF23025">
    <property type="entry name" value="YbjQ_2"/>
    <property type="match status" value="4"/>
</dbReference>
<keyword evidence="11" id="KW-0446">Lipid-binding</keyword>
<feature type="domain" description="C2" evidence="18">
    <location>
        <begin position="1"/>
        <end position="109"/>
    </location>
</feature>
<evidence type="ECO:0000256" key="3">
    <source>
        <dbReference type="ARBA" id="ARBA00004466"/>
    </source>
</evidence>
<evidence type="ECO:0000256" key="9">
    <source>
        <dbReference type="ARBA" id="ARBA00022837"/>
    </source>
</evidence>
<dbReference type="SMART" id="SM00239">
    <property type="entry name" value="C2"/>
    <property type="match status" value="1"/>
</dbReference>
<keyword evidence="19" id="KW-1185">Reference proteome</keyword>
<evidence type="ECO:0000256" key="10">
    <source>
        <dbReference type="ARBA" id="ARBA00022927"/>
    </source>
</evidence>
<evidence type="ECO:0000256" key="5">
    <source>
        <dbReference type="ARBA" id="ARBA00022448"/>
    </source>
</evidence>
<dbReference type="GO" id="GO:0072659">
    <property type="term" value="P:protein localization to plasma membrane"/>
    <property type="evidence" value="ECO:0007669"/>
    <property type="project" value="TreeGrafter"/>
</dbReference>
<dbReference type="InterPro" id="IPR035892">
    <property type="entry name" value="C2_domain_sf"/>
</dbReference>
<evidence type="ECO:0000256" key="4">
    <source>
        <dbReference type="ARBA" id="ARBA00004544"/>
    </source>
</evidence>
<dbReference type="CDD" id="cd08688">
    <property type="entry name" value="C2_KIAA0528-like"/>
    <property type="match status" value="1"/>
</dbReference>
<dbReference type="InterPro" id="IPR037785">
    <property type="entry name" value="C2_C2CD5"/>
</dbReference>
<proteinExistence type="predicted"/>
<dbReference type="InterPro" id="IPR000008">
    <property type="entry name" value="C2_dom"/>
</dbReference>
<evidence type="ECO:0000256" key="8">
    <source>
        <dbReference type="ARBA" id="ARBA00022723"/>
    </source>
</evidence>
<dbReference type="PANTHER" id="PTHR37412:SF2">
    <property type="entry name" value="C2 DOMAIN-CONTAINING PROTEIN 5"/>
    <property type="match status" value="1"/>
</dbReference>
<organism evidence="19 20">
    <name type="scientific">Panthera pardus</name>
    <name type="common">Leopard</name>
    <name type="synonym">Felis pardus</name>
    <dbReference type="NCBI Taxonomy" id="9691"/>
    <lineage>
        <taxon>Eukaryota</taxon>
        <taxon>Metazoa</taxon>
        <taxon>Chordata</taxon>
        <taxon>Craniata</taxon>
        <taxon>Vertebrata</taxon>
        <taxon>Euteleostomi</taxon>
        <taxon>Mammalia</taxon>
        <taxon>Eutheria</taxon>
        <taxon>Laurasiatheria</taxon>
        <taxon>Carnivora</taxon>
        <taxon>Feliformia</taxon>
        <taxon>Felidae</taxon>
        <taxon>Pantherinae</taxon>
        <taxon>Panthera</taxon>
    </lineage>
</organism>
<dbReference type="GO" id="GO:0008286">
    <property type="term" value="P:insulin receptor signaling pathway"/>
    <property type="evidence" value="ECO:0007669"/>
    <property type="project" value="UniProtKB-ARBA"/>
</dbReference>
<name>A0A9W2UYP0_PANPR</name>
<reference evidence="20" key="1">
    <citation type="submission" date="2025-08" db="UniProtKB">
        <authorList>
            <consortium name="RefSeq"/>
        </authorList>
    </citation>
    <scope>IDENTIFICATION</scope>
    <source>
        <tissue evidence="20">Whole blood</tissue>
    </source>
</reference>
<keyword evidence="13" id="KW-0966">Cell projection</keyword>
<keyword evidence="9" id="KW-0106">Calcium</keyword>
<evidence type="ECO:0000256" key="11">
    <source>
        <dbReference type="ARBA" id="ARBA00023121"/>
    </source>
</evidence>
<dbReference type="GO" id="GO:0005938">
    <property type="term" value="C:cell cortex"/>
    <property type="evidence" value="ECO:0007669"/>
    <property type="project" value="UniProtKB-SubCell"/>
</dbReference>
<dbReference type="GO" id="GO:0065002">
    <property type="term" value="P:intracellular protein transmembrane transport"/>
    <property type="evidence" value="ECO:0007669"/>
    <property type="project" value="TreeGrafter"/>
</dbReference>
<protein>
    <recommendedName>
        <fullName evidence="16">C2 domain-containing protein 5</fullName>
    </recommendedName>
</protein>
<dbReference type="InterPro" id="IPR056430">
    <property type="entry name" value="C2CD5_YbjQ-like_dom"/>
</dbReference>
<evidence type="ECO:0000259" key="18">
    <source>
        <dbReference type="PROSITE" id="PS50004"/>
    </source>
</evidence>
<dbReference type="Pfam" id="PF00168">
    <property type="entry name" value="C2"/>
    <property type="match status" value="1"/>
</dbReference>
<evidence type="ECO:0000256" key="16">
    <source>
        <dbReference type="ARBA" id="ARBA00068078"/>
    </source>
</evidence>
<keyword evidence="8" id="KW-0479">Metal-binding</keyword>
<evidence type="ECO:0000313" key="19">
    <source>
        <dbReference type="Proteomes" id="UP001165780"/>
    </source>
</evidence>
<evidence type="ECO:0000256" key="2">
    <source>
        <dbReference type="ARBA" id="ARBA00004236"/>
    </source>
</evidence>
<dbReference type="InterPro" id="IPR057815">
    <property type="entry name" value="C2CD5_C"/>
</dbReference>
<dbReference type="FunFam" id="2.60.40.150:FF:000020">
    <property type="entry name" value="C2 calcium dependent domain containing 5"/>
    <property type="match status" value="1"/>
</dbReference>
<dbReference type="GO" id="GO:0090314">
    <property type="term" value="P:positive regulation of protein targeting to membrane"/>
    <property type="evidence" value="ECO:0007669"/>
    <property type="project" value="TreeGrafter"/>
</dbReference>
<gene>
    <name evidence="20" type="primary">C2CD5</name>
</gene>
<dbReference type="InterPro" id="IPR056431">
    <property type="entry name" value="C2CD5_YbjQ-rel_dom"/>
</dbReference>
<dbReference type="Proteomes" id="UP001165780">
    <property type="component" value="Unplaced"/>
</dbReference>
<evidence type="ECO:0000256" key="6">
    <source>
        <dbReference type="ARBA" id="ARBA00022475"/>
    </source>
</evidence>
<dbReference type="Pfam" id="PF23128">
    <property type="entry name" value="YbjQ_4"/>
    <property type="match status" value="1"/>
</dbReference>
<evidence type="ECO:0000256" key="7">
    <source>
        <dbReference type="ARBA" id="ARBA00022490"/>
    </source>
</evidence>
<dbReference type="PANTHER" id="PTHR37412">
    <property type="entry name" value="C2 DOMAIN-CONTAINING PROTEIN 5"/>
    <property type="match status" value="1"/>
</dbReference>
<evidence type="ECO:0000256" key="17">
    <source>
        <dbReference type="SAM" id="MobiDB-lite"/>
    </source>
</evidence>
<evidence type="ECO:0000256" key="14">
    <source>
        <dbReference type="ARBA" id="ARBA00023329"/>
    </source>
</evidence>